<feature type="domain" description="DUF6801" evidence="3">
    <location>
        <begin position="62"/>
        <end position="210"/>
    </location>
</feature>
<dbReference type="PANTHER" id="PTHR33472:SF28">
    <property type="entry name" value="BROMO AND FHA DOMAIN-CONTAINING PROTEIN DDB_G0267958"/>
    <property type="match status" value="1"/>
</dbReference>
<feature type="region of interest" description="Disordered" evidence="1">
    <location>
        <begin position="32"/>
        <end position="52"/>
    </location>
</feature>
<dbReference type="InterPro" id="IPR046542">
    <property type="entry name" value="DUF6801"/>
</dbReference>
<evidence type="ECO:0000256" key="1">
    <source>
        <dbReference type="SAM" id="MobiDB-lite"/>
    </source>
</evidence>
<reference evidence="5" key="1">
    <citation type="journal article" date="2019" name="Int. J. Syst. Evol. Microbiol.">
        <title>The Global Catalogue of Microorganisms (GCM) 10K type strain sequencing project: providing services to taxonomists for standard genome sequencing and annotation.</title>
        <authorList>
            <consortium name="The Broad Institute Genomics Platform"/>
            <consortium name="The Broad Institute Genome Sequencing Center for Infectious Disease"/>
            <person name="Wu L."/>
            <person name="Ma J."/>
        </authorList>
    </citation>
    <scope>NUCLEOTIDE SEQUENCE [LARGE SCALE GENOMIC DNA]</scope>
    <source>
        <strain evidence="5">CGMCC 4.7641</strain>
    </source>
</reference>
<evidence type="ECO:0000313" key="4">
    <source>
        <dbReference type="EMBL" id="MFD2469520.1"/>
    </source>
</evidence>
<gene>
    <name evidence="4" type="ORF">ACFSVL_19210</name>
</gene>
<evidence type="ECO:0000313" key="5">
    <source>
        <dbReference type="Proteomes" id="UP001597483"/>
    </source>
</evidence>
<feature type="region of interest" description="Disordered" evidence="1">
    <location>
        <begin position="457"/>
        <end position="515"/>
    </location>
</feature>
<dbReference type="Proteomes" id="UP001597483">
    <property type="component" value="Unassembled WGS sequence"/>
</dbReference>
<name>A0ABW5H9D6_9PSEU</name>
<dbReference type="PANTHER" id="PTHR33472">
    <property type="entry name" value="OS01G0106600 PROTEIN"/>
    <property type="match status" value="1"/>
</dbReference>
<accession>A0ABW5H9D6</accession>
<comment type="caution">
    <text evidence="4">The sequence shown here is derived from an EMBL/GenBank/DDBJ whole genome shotgun (WGS) entry which is preliminary data.</text>
</comment>
<proteinExistence type="predicted"/>
<feature type="region of interest" description="Disordered" evidence="1">
    <location>
        <begin position="216"/>
        <end position="243"/>
    </location>
</feature>
<dbReference type="RefSeq" id="WP_378305982.1">
    <property type="nucleotide sequence ID" value="NZ_JBHUKS010000014.1"/>
</dbReference>
<organism evidence="4 5">
    <name type="scientific">Amycolatopsis silviterrae</name>
    <dbReference type="NCBI Taxonomy" id="1656914"/>
    <lineage>
        <taxon>Bacteria</taxon>
        <taxon>Bacillati</taxon>
        <taxon>Actinomycetota</taxon>
        <taxon>Actinomycetes</taxon>
        <taxon>Pseudonocardiales</taxon>
        <taxon>Pseudonocardiaceae</taxon>
        <taxon>Amycolatopsis</taxon>
    </lineage>
</organism>
<feature type="signal peptide" evidence="2">
    <location>
        <begin position="1"/>
        <end position="36"/>
    </location>
</feature>
<keyword evidence="2" id="KW-0732">Signal</keyword>
<evidence type="ECO:0000259" key="3">
    <source>
        <dbReference type="Pfam" id="PF20611"/>
    </source>
</evidence>
<dbReference type="Pfam" id="PF20611">
    <property type="entry name" value="DUF6801"/>
    <property type="match status" value="1"/>
</dbReference>
<feature type="compositionally biased region" description="Low complexity" evidence="1">
    <location>
        <begin position="477"/>
        <end position="515"/>
    </location>
</feature>
<evidence type="ECO:0000256" key="2">
    <source>
        <dbReference type="SAM" id="SignalP"/>
    </source>
</evidence>
<sequence>MPALRKLAARRTTFAALATLAALSIGTGGLTGVSSAATDPTPPAAPPSTGEQQATATVALDCPFAAPAGPQRITLTTTATLPATATVGSAVKFRSLTATFTLPRTVATQLAPAPATSLRGGLALDLTAHQGDKSTAVPAPFTIAPTPLPENGDMQLTATADLPDQAITVPGEVTFDVGAPTIALKPATETTAETTPVRCTLAPDQKTTLASILVAPAPTKPSASNPNTPPAAAPRNEATTQDGGGFTIVTPLNLVQIVANSSVYRLGATVTSKPTGLLNGVWTIVLDDNGIQHDPSTITGSVGFKPVTATFLGFGFVPVSATVEFLPVDYHNAKLIELNAQLSAPPGETILTTHVKVMARMSNAKVNGVPLDLGPDCVSASPISLNLFGPYNALQGGTVGTDPNAADPDYRGFTLPPFVHCGTTEPLNPLLTGMASTTTNINQAKVVAVNFGECTKPNHTQCPPPPTPPGSTPKPKPATATQPTTGTDTSSKTPAPPASATNPPTASGSATATPH</sequence>
<keyword evidence="5" id="KW-1185">Reference proteome</keyword>
<dbReference type="EMBL" id="JBHUKS010000014">
    <property type="protein sequence ID" value="MFD2469520.1"/>
    <property type="molecule type" value="Genomic_DNA"/>
</dbReference>
<feature type="compositionally biased region" description="Pro residues" evidence="1">
    <location>
        <begin position="462"/>
        <end position="476"/>
    </location>
</feature>
<protein>
    <submittedName>
        <fullName evidence="4">DUF6801 domain-containing protein</fullName>
    </submittedName>
</protein>
<feature type="chain" id="PRO_5045615774" evidence="2">
    <location>
        <begin position="37"/>
        <end position="515"/>
    </location>
</feature>